<comment type="similarity">
    <text evidence="2">Belongs to the AB hydrolase superfamily. Epoxide hydrolase family.</text>
</comment>
<dbReference type="EnsemblProtists" id="PYU1_T001536">
    <property type="protein sequence ID" value="PYU1_T001536"/>
    <property type="gene ID" value="PYU1_G001536"/>
</dbReference>
<dbReference type="STRING" id="431595.K3W995"/>
<organism evidence="4 5">
    <name type="scientific">Globisporangium ultimum (strain ATCC 200006 / CBS 805.95 / DAOM BR144)</name>
    <name type="common">Pythium ultimum</name>
    <dbReference type="NCBI Taxonomy" id="431595"/>
    <lineage>
        <taxon>Eukaryota</taxon>
        <taxon>Sar</taxon>
        <taxon>Stramenopiles</taxon>
        <taxon>Oomycota</taxon>
        <taxon>Peronosporomycetes</taxon>
        <taxon>Pythiales</taxon>
        <taxon>Pythiaceae</taxon>
        <taxon>Globisporangium</taxon>
    </lineage>
</organism>
<dbReference type="VEuPathDB" id="FungiDB:PYU1_G001536"/>
<reference evidence="5" key="1">
    <citation type="journal article" date="2010" name="Genome Biol.">
        <title>Genome sequence of the necrotrophic plant pathogen Pythium ultimum reveals original pathogenicity mechanisms and effector repertoire.</title>
        <authorList>
            <person name="Levesque C.A."/>
            <person name="Brouwer H."/>
            <person name="Cano L."/>
            <person name="Hamilton J.P."/>
            <person name="Holt C."/>
            <person name="Huitema E."/>
            <person name="Raffaele S."/>
            <person name="Robideau G.P."/>
            <person name="Thines M."/>
            <person name="Win J."/>
            <person name="Zerillo M.M."/>
            <person name="Beakes G.W."/>
            <person name="Boore J.L."/>
            <person name="Busam D."/>
            <person name="Dumas B."/>
            <person name="Ferriera S."/>
            <person name="Fuerstenberg S.I."/>
            <person name="Gachon C.M."/>
            <person name="Gaulin E."/>
            <person name="Govers F."/>
            <person name="Grenville-Briggs L."/>
            <person name="Horner N."/>
            <person name="Hostetler J."/>
            <person name="Jiang R.H."/>
            <person name="Johnson J."/>
            <person name="Krajaejun T."/>
            <person name="Lin H."/>
            <person name="Meijer H.J."/>
            <person name="Moore B."/>
            <person name="Morris P."/>
            <person name="Phuntmart V."/>
            <person name="Puiu D."/>
            <person name="Shetty J."/>
            <person name="Stajich J.E."/>
            <person name="Tripathy S."/>
            <person name="Wawra S."/>
            <person name="van West P."/>
            <person name="Whitty B.R."/>
            <person name="Coutinho P.M."/>
            <person name="Henrissat B."/>
            <person name="Martin F."/>
            <person name="Thomas P.D."/>
            <person name="Tyler B.M."/>
            <person name="De Vries R.P."/>
            <person name="Kamoun S."/>
            <person name="Yandell M."/>
            <person name="Tisserat N."/>
            <person name="Buell C.R."/>
        </authorList>
    </citation>
    <scope>NUCLEOTIDE SEQUENCE</scope>
    <source>
        <strain evidence="5">DAOM:BR144</strain>
    </source>
</reference>
<dbReference type="PRINTS" id="PR00111">
    <property type="entry name" value="ABHYDROLASE"/>
</dbReference>
<dbReference type="AlphaFoldDB" id="K3W995"/>
<sequence>MASEPSFAHAPGRWWDKWASAHSFVATAEGVRIHYVDVGPRDALPIVLVHGWPDMWFGWRHQIEALSPKYRLIVPDMRGFGQSSAPRELEAYGGKNVTGDFAALLDALDIEKAVFIGHDWGGAMVWRMCLYHPHRVLAVGGVCTPYTPPHDKYIDIDLVVKLVPQFAYQKVLADADNTGKIFDSAPKRFFTAMFRRNREFAKDVKPLGVVAMINGLQNKVEHPMYSKRSVLLSEDELSYYVEQYSRNGFHTTCHYYGTRKIDFENEKNLPKILPHKTLFIAAANDSVLRPEMAKKMPTVIPNLQMKLVKDAGHWVLWEQKEQVNALLEEWLQTIEKPINNKRHAKL</sequence>
<evidence type="ECO:0000313" key="4">
    <source>
        <dbReference type="EnsemblProtists" id="PYU1_T001536"/>
    </source>
</evidence>
<dbReference type="InterPro" id="IPR000073">
    <property type="entry name" value="AB_hydrolase_1"/>
</dbReference>
<evidence type="ECO:0000259" key="3">
    <source>
        <dbReference type="Pfam" id="PF00561"/>
    </source>
</evidence>
<dbReference type="PANTHER" id="PTHR43329">
    <property type="entry name" value="EPOXIDE HYDROLASE"/>
    <property type="match status" value="1"/>
</dbReference>
<accession>K3W995</accession>
<name>K3W995_GLOUD</name>
<dbReference type="EMBL" id="GL376626">
    <property type="status" value="NOT_ANNOTATED_CDS"/>
    <property type="molecule type" value="Genomic_DNA"/>
</dbReference>
<dbReference type="Pfam" id="PF00561">
    <property type="entry name" value="Abhydrolase_1"/>
    <property type="match status" value="1"/>
</dbReference>
<evidence type="ECO:0000313" key="5">
    <source>
        <dbReference type="Proteomes" id="UP000019132"/>
    </source>
</evidence>
<dbReference type="Proteomes" id="UP000019132">
    <property type="component" value="Unassembled WGS sequence"/>
</dbReference>
<dbReference type="InterPro" id="IPR000639">
    <property type="entry name" value="Epox_hydrolase-like"/>
</dbReference>
<protein>
    <recommendedName>
        <fullName evidence="3">AB hydrolase-1 domain-containing protein</fullName>
    </recommendedName>
</protein>
<keyword evidence="5" id="KW-1185">Reference proteome</keyword>
<dbReference type="eggNOG" id="KOG4178">
    <property type="taxonomic scope" value="Eukaryota"/>
</dbReference>
<dbReference type="OMA" id="GSINWYR"/>
<proteinExistence type="inferred from homology"/>
<dbReference type="PRINTS" id="PR00412">
    <property type="entry name" value="EPOXHYDRLASE"/>
</dbReference>
<dbReference type="Gene3D" id="3.40.50.1820">
    <property type="entry name" value="alpha/beta hydrolase"/>
    <property type="match status" value="1"/>
</dbReference>
<dbReference type="HOGENOM" id="CLU_020336_7_5_1"/>
<evidence type="ECO:0000256" key="1">
    <source>
        <dbReference type="ARBA" id="ARBA00022801"/>
    </source>
</evidence>
<reference evidence="4" key="3">
    <citation type="submission" date="2015-02" db="UniProtKB">
        <authorList>
            <consortium name="EnsemblProtists"/>
        </authorList>
    </citation>
    <scope>IDENTIFICATION</scope>
    <source>
        <strain evidence="4">DAOM BR144</strain>
    </source>
</reference>
<dbReference type="InParanoid" id="K3W995"/>
<dbReference type="GO" id="GO:0016787">
    <property type="term" value="F:hydrolase activity"/>
    <property type="evidence" value="ECO:0007669"/>
    <property type="project" value="UniProtKB-KW"/>
</dbReference>
<reference evidence="5" key="2">
    <citation type="submission" date="2010-04" db="EMBL/GenBank/DDBJ databases">
        <authorList>
            <person name="Buell R."/>
            <person name="Hamilton J."/>
            <person name="Hostetler J."/>
        </authorList>
    </citation>
    <scope>NUCLEOTIDE SEQUENCE [LARGE SCALE GENOMIC DNA]</scope>
    <source>
        <strain evidence="5">DAOM:BR144</strain>
    </source>
</reference>
<dbReference type="SUPFAM" id="SSF53474">
    <property type="entry name" value="alpha/beta-Hydrolases"/>
    <property type="match status" value="1"/>
</dbReference>
<dbReference type="InterPro" id="IPR029058">
    <property type="entry name" value="AB_hydrolase_fold"/>
</dbReference>
<keyword evidence="1" id="KW-0378">Hydrolase</keyword>
<evidence type="ECO:0000256" key="2">
    <source>
        <dbReference type="ARBA" id="ARBA00038334"/>
    </source>
</evidence>
<feature type="domain" description="AB hydrolase-1" evidence="3">
    <location>
        <begin position="45"/>
        <end position="318"/>
    </location>
</feature>